<dbReference type="EMBL" id="AMZH03005594">
    <property type="protein sequence ID" value="RRT66014.1"/>
    <property type="molecule type" value="Genomic_DNA"/>
</dbReference>
<name>A0A426ZQ09_ENSVE</name>
<accession>A0A426ZQ09</accession>
<proteinExistence type="predicted"/>
<sequence>MAWAREVGTTCRSSNPQGRLTSLAGAAARRGDSRPRAHPLAARLPQRGPVAGRPQGAAASRGS</sequence>
<gene>
    <name evidence="2" type="ORF">B296_00019436</name>
</gene>
<dbReference type="Proteomes" id="UP000287651">
    <property type="component" value="Unassembled WGS sequence"/>
</dbReference>
<feature type="region of interest" description="Disordered" evidence="1">
    <location>
        <begin position="1"/>
        <end position="63"/>
    </location>
</feature>
<dbReference type="AlphaFoldDB" id="A0A426ZQ09"/>
<evidence type="ECO:0000313" key="2">
    <source>
        <dbReference type="EMBL" id="RRT66014.1"/>
    </source>
</evidence>
<protein>
    <submittedName>
        <fullName evidence="2">Uncharacterized protein</fullName>
    </submittedName>
</protein>
<organism evidence="2 3">
    <name type="scientific">Ensete ventricosum</name>
    <name type="common">Abyssinian banana</name>
    <name type="synonym">Musa ensete</name>
    <dbReference type="NCBI Taxonomy" id="4639"/>
    <lineage>
        <taxon>Eukaryota</taxon>
        <taxon>Viridiplantae</taxon>
        <taxon>Streptophyta</taxon>
        <taxon>Embryophyta</taxon>
        <taxon>Tracheophyta</taxon>
        <taxon>Spermatophyta</taxon>
        <taxon>Magnoliopsida</taxon>
        <taxon>Liliopsida</taxon>
        <taxon>Zingiberales</taxon>
        <taxon>Musaceae</taxon>
        <taxon>Ensete</taxon>
    </lineage>
</organism>
<reference evidence="2 3" key="1">
    <citation type="journal article" date="2014" name="Agronomy (Basel)">
        <title>A Draft Genome Sequence for Ensete ventricosum, the Drought-Tolerant Tree Against Hunger.</title>
        <authorList>
            <person name="Harrison J."/>
            <person name="Moore K.A."/>
            <person name="Paszkiewicz K."/>
            <person name="Jones T."/>
            <person name="Grant M."/>
            <person name="Ambacheew D."/>
            <person name="Muzemil S."/>
            <person name="Studholme D.J."/>
        </authorList>
    </citation>
    <scope>NUCLEOTIDE SEQUENCE [LARGE SCALE GENOMIC DNA]</scope>
</reference>
<evidence type="ECO:0000313" key="3">
    <source>
        <dbReference type="Proteomes" id="UP000287651"/>
    </source>
</evidence>
<evidence type="ECO:0000256" key="1">
    <source>
        <dbReference type="SAM" id="MobiDB-lite"/>
    </source>
</evidence>
<feature type="compositionally biased region" description="Polar residues" evidence="1">
    <location>
        <begin position="10"/>
        <end position="20"/>
    </location>
</feature>
<feature type="non-terminal residue" evidence="2">
    <location>
        <position position="63"/>
    </location>
</feature>
<comment type="caution">
    <text evidence="2">The sequence shown here is derived from an EMBL/GenBank/DDBJ whole genome shotgun (WGS) entry which is preliminary data.</text>
</comment>